<dbReference type="Proteomes" id="UP000321832">
    <property type="component" value="Unassembled WGS sequence"/>
</dbReference>
<dbReference type="EC" id="2.7.13.3" evidence="2"/>
<comment type="caution">
    <text evidence="6">The sequence shown here is derived from an EMBL/GenBank/DDBJ whole genome shotgun (WGS) entry which is preliminary data.</text>
</comment>
<feature type="region of interest" description="Disordered" evidence="4">
    <location>
        <begin position="124"/>
        <end position="143"/>
    </location>
</feature>
<feature type="compositionally biased region" description="Low complexity" evidence="4">
    <location>
        <begin position="7"/>
        <end position="17"/>
    </location>
</feature>
<feature type="compositionally biased region" description="Low complexity" evidence="4">
    <location>
        <begin position="39"/>
        <end position="49"/>
    </location>
</feature>
<accession>A0A5C6U1E4</accession>
<comment type="catalytic activity">
    <reaction evidence="1">
        <text>ATP + protein L-histidine = ADP + protein N-phospho-L-histidine.</text>
        <dbReference type="EC" id="2.7.13.3"/>
    </reaction>
</comment>
<keyword evidence="7" id="KW-1185">Reference proteome</keyword>
<evidence type="ECO:0000313" key="6">
    <source>
        <dbReference type="EMBL" id="TXC66863.1"/>
    </source>
</evidence>
<evidence type="ECO:0000256" key="2">
    <source>
        <dbReference type="ARBA" id="ARBA00012438"/>
    </source>
</evidence>
<dbReference type="SMART" id="SM00387">
    <property type="entry name" value="HATPase_c"/>
    <property type="match status" value="1"/>
</dbReference>
<evidence type="ECO:0000256" key="4">
    <source>
        <dbReference type="SAM" id="MobiDB-lite"/>
    </source>
</evidence>
<evidence type="ECO:0000256" key="3">
    <source>
        <dbReference type="ARBA" id="ARBA00022553"/>
    </source>
</evidence>
<feature type="region of interest" description="Disordered" evidence="4">
    <location>
        <begin position="1"/>
        <end position="109"/>
    </location>
</feature>
<evidence type="ECO:0000313" key="7">
    <source>
        <dbReference type="Proteomes" id="UP000321832"/>
    </source>
</evidence>
<gene>
    <name evidence="6" type="ORF">FSC37_16880</name>
</gene>
<feature type="compositionally biased region" description="Basic residues" evidence="4">
    <location>
        <begin position="81"/>
        <end position="93"/>
    </location>
</feature>
<dbReference type="PANTHER" id="PTHR43547">
    <property type="entry name" value="TWO-COMPONENT HISTIDINE KINASE"/>
    <property type="match status" value="1"/>
</dbReference>
<protein>
    <recommendedName>
        <fullName evidence="2">histidine kinase</fullName>
        <ecNumber evidence="2">2.7.13.3</ecNumber>
    </recommendedName>
</protein>
<dbReference type="Gene3D" id="3.30.565.10">
    <property type="entry name" value="Histidine kinase-like ATPase, C-terminal domain"/>
    <property type="match status" value="1"/>
</dbReference>
<dbReference type="InterPro" id="IPR005467">
    <property type="entry name" value="His_kinase_dom"/>
</dbReference>
<organism evidence="6 7">
    <name type="scientific">Piscinibacter aquaticus</name>
    <dbReference type="NCBI Taxonomy" id="392597"/>
    <lineage>
        <taxon>Bacteria</taxon>
        <taxon>Pseudomonadati</taxon>
        <taxon>Pseudomonadota</taxon>
        <taxon>Betaproteobacteria</taxon>
        <taxon>Burkholderiales</taxon>
        <taxon>Sphaerotilaceae</taxon>
        <taxon>Piscinibacter</taxon>
    </lineage>
</organism>
<evidence type="ECO:0000259" key="5">
    <source>
        <dbReference type="PROSITE" id="PS50109"/>
    </source>
</evidence>
<keyword evidence="6" id="KW-0547">Nucleotide-binding</keyword>
<dbReference type="EMBL" id="VOPW01000001">
    <property type="protein sequence ID" value="TXC66863.1"/>
    <property type="molecule type" value="Genomic_DNA"/>
</dbReference>
<dbReference type="Pfam" id="PF02518">
    <property type="entry name" value="HATPase_c"/>
    <property type="match status" value="1"/>
</dbReference>
<keyword evidence="3" id="KW-0597">Phosphoprotein</keyword>
<feature type="compositionally biased region" description="Low complexity" evidence="4">
    <location>
        <begin position="59"/>
        <end position="80"/>
    </location>
</feature>
<feature type="domain" description="Histidine kinase" evidence="5">
    <location>
        <begin position="199"/>
        <end position="270"/>
    </location>
</feature>
<dbReference type="InterPro" id="IPR004358">
    <property type="entry name" value="Sig_transdc_His_kin-like_C"/>
</dbReference>
<dbReference type="SUPFAM" id="SSF55874">
    <property type="entry name" value="ATPase domain of HSP90 chaperone/DNA topoisomerase II/histidine kinase"/>
    <property type="match status" value="1"/>
</dbReference>
<name>A0A5C6U1E4_9BURK</name>
<dbReference type="InterPro" id="IPR003594">
    <property type="entry name" value="HATPase_dom"/>
</dbReference>
<dbReference type="CDD" id="cd00075">
    <property type="entry name" value="HATPase"/>
    <property type="match status" value="1"/>
</dbReference>
<evidence type="ECO:0000256" key="1">
    <source>
        <dbReference type="ARBA" id="ARBA00000085"/>
    </source>
</evidence>
<dbReference type="PANTHER" id="PTHR43547:SF2">
    <property type="entry name" value="HYBRID SIGNAL TRANSDUCTION HISTIDINE KINASE C"/>
    <property type="match status" value="1"/>
</dbReference>
<proteinExistence type="predicted"/>
<dbReference type="AlphaFoldDB" id="A0A5C6U1E4"/>
<reference evidence="6 7" key="1">
    <citation type="submission" date="2019-08" db="EMBL/GenBank/DDBJ databases">
        <authorList>
            <person name="Khan S.A."/>
            <person name="Jeon C.O."/>
            <person name="Jeong S.E."/>
        </authorList>
    </citation>
    <scope>NUCLEOTIDE SEQUENCE [LARGE SCALE GENOMIC DNA]</scope>
    <source>
        <strain evidence="7">IMCC1728</strain>
    </source>
</reference>
<dbReference type="GO" id="GO:0000155">
    <property type="term" value="F:phosphorelay sensor kinase activity"/>
    <property type="evidence" value="ECO:0007669"/>
    <property type="project" value="TreeGrafter"/>
</dbReference>
<dbReference type="InterPro" id="IPR036890">
    <property type="entry name" value="HATPase_C_sf"/>
</dbReference>
<dbReference type="PRINTS" id="PR00344">
    <property type="entry name" value="BCTRLSENSOR"/>
</dbReference>
<sequence>MPRGPRRSACCSMSRRSAGPRPNGPTPCCASRAARRSRAAGARAAGVARAARRIRARAGPRGAPAAEQCLRGAAERAGGAARRRRRGRAHRAGAGRDPTDRGQPRQHAGGHLAAGCVEVARLARRRRRGADRSEPGRPRRGPALACAHRAHRIDAHGEHGHRPDASGAAQRAGQRAGLFAGGRRSDPARVVDSDEPLALVFEVADLGPGIPAELQPRLFERGARGSHGLPGHGIGLHVVRRVMELHGGSVDVRPNSPHGSVFRLWLPQGQ</sequence>
<dbReference type="PROSITE" id="PS50109">
    <property type="entry name" value="HIS_KIN"/>
    <property type="match status" value="1"/>
</dbReference>
<keyword evidence="6" id="KW-0067">ATP-binding</keyword>
<dbReference type="GO" id="GO:0005524">
    <property type="term" value="F:ATP binding"/>
    <property type="evidence" value="ECO:0007669"/>
    <property type="project" value="UniProtKB-KW"/>
</dbReference>